<reference evidence="1" key="1">
    <citation type="submission" date="2021-03" db="EMBL/GenBank/DDBJ databases">
        <authorList>
            <person name="Tagirdzhanova G."/>
        </authorList>
    </citation>
    <scope>NUCLEOTIDE SEQUENCE</scope>
</reference>
<proteinExistence type="predicted"/>
<dbReference type="Proteomes" id="UP000664534">
    <property type="component" value="Unassembled WGS sequence"/>
</dbReference>
<name>A0A8H3FDA0_9LECA</name>
<protein>
    <submittedName>
        <fullName evidence="1">Uncharacterized protein</fullName>
    </submittedName>
</protein>
<evidence type="ECO:0000313" key="2">
    <source>
        <dbReference type="Proteomes" id="UP000664534"/>
    </source>
</evidence>
<dbReference type="AlphaFoldDB" id="A0A8H3FDA0"/>
<gene>
    <name evidence="1" type="ORF">IMSHALPRED_005685</name>
</gene>
<accession>A0A8H3FDA0</accession>
<comment type="caution">
    <text evidence="1">The sequence shown here is derived from an EMBL/GenBank/DDBJ whole genome shotgun (WGS) entry which is preliminary data.</text>
</comment>
<dbReference type="OrthoDB" id="10505794at2759"/>
<sequence>MYPSRNESVVFSCIAAAIEDTLVRQHLQPIGVYDLTYIRQFVDDHNYHRNILAIYPEEVMTWGMWVTALTGVDWFVESYKGWDFMFEVFSVEETDKRRSARLLGEGYLWTLDELPPSEQPV</sequence>
<keyword evidence="2" id="KW-1185">Reference proteome</keyword>
<organism evidence="1 2">
    <name type="scientific">Imshaugia aleurites</name>
    <dbReference type="NCBI Taxonomy" id="172621"/>
    <lineage>
        <taxon>Eukaryota</taxon>
        <taxon>Fungi</taxon>
        <taxon>Dikarya</taxon>
        <taxon>Ascomycota</taxon>
        <taxon>Pezizomycotina</taxon>
        <taxon>Lecanoromycetes</taxon>
        <taxon>OSLEUM clade</taxon>
        <taxon>Lecanoromycetidae</taxon>
        <taxon>Lecanorales</taxon>
        <taxon>Lecanorineae</taxon>
        <taxon>Parmeliaceae</taxon>
        <taxon>Imshaugia</taxon>
    </lineage>
</organism>
<evidence type="ECO:0000313" key="1">
    <source>
        <dbReference type="EMBL" id="CAF9922429.1"/>
    </source>
</evidence>
<dbReference type="EMBL" id="CAJPDT010000030">
    <property type="protein sequence ID" value="CAF9922429.1"/>
    <property type="molecule type" value="Genomic_DNA"/>
</dbReference>